<dbReference type="CDD" id="cd01449">
    <property type="entry name" value="TST_Repeat_2"/>
    <property type="match status" value="1"/>
</dbReference>
<dbReference type="Pfam" id="PF00581">
    <property type="entry name" value="Rhodanese"/>
    <property type="match status" value="2"/>
</dbReference>
<evidence type="ECO:0000313" key="5">
    <source>
        <dbReference type="Proteomes" id="UP001072034"/>
    </source>
</evidence>
<name>A0ABT4ICH4_9ACTO</name>
<dbReference type="PANTHER" id="PTHR11364">
    <property type="entry name" value="THIOSULFATE SULFERTANSFERASE"/>
    <property type="match status" value="1"/>
</dbReference>
<keyword evidence="1" id="KW-0808">Transferase</keyword>
<feature type="domain" description="Rhodanese" evidence="3">
    <location>
        <begin position="13"/>
        <end position="126"/>
    </location>
</feature>
<dbReference type="SMART" id="SM00450">
    <property type="entry name" value="RHOD"/>
    <property type="match status" value="2"/>
</dbReference>
<keyword evidence="2" id="KW-0677">Repeat</keyword>
<dbReference type="PANTHER" id="PTHR11364:SF27">
    <property type="entry name" value="SULFURTRANSFERASE"/>
    <property type="match status" value="1"/>
</dbReference>
<comment type="caution">
    <text evidence="4">The sequence shown here is derived from an EMBL/GenBank/DDBJ whole genome shotgun (WGS) entry which is preliminary data.</text>
</comment>
<evidence type="ECO:0000313" key="4">
    <source>
        <dbReference type="EMBL" id="MCZ0859445.1"/>
    </source>
</evidence>
<dbReference type="RefSeq" id="WP_043563607.1">
    <property type="nucleotide sequence ID" value="NZ_CP124548.1"/>
</dbReference>
<dbReference type="InterPro" id="IPR045078">
    <property type="entry name" value="TST/MPST-like"/>
</dbReference>
<evidence type="ECO:0000256" key="2">
    <source>
        <dbReference type="ARBA" id="ARBA00022737"/>
    </source>
</evidence>
<feature type="domain" description="Rhodanese" evidence="3">
    <location>
        <begin position="158"/>
        <end position="270"/>
    </location>
</feature>
<dbReference type="EMBL" id="JAPTMY010000054">
    <property type="protein sequence ID" value="MCZ0859445.1"/>
    <property type="molecule type" value="Genomic_DNA"/>
</dbReference>
<dbReference type="Gene3D" id="3.40.250.10">
    <property type="entry name" value="Rhodanese-like domain"/>
    <property type="match status" value="2"/>
</dbReference>
<dbReference type="SUPFAM" id="SSF52821">
    <property type="entry name" value="Rhodanese/Cell cycle control phosphatase"/>
    <property type="match status" value="2"/>
</dbReference>
<keyword evidence="5" id="KW-1185">Reference proteome</keyword>
<evidence type="ECO:0000259" key="3">
    <source>
        <dbReference type="PROSITE" id="PS50206"/>
    </source>
</evidence>
<dbReference type="InterPro" id="IPR036873">
    <property type="entry name" value="Rhodanese-like_dom_sf"/>
</dbReference>
<dbReference type="Proteomes" id="UP001072034">
    <property type="component" value="Unassembled WGS sequence"/>
</dbReference>
<protein>
    <submittedName>
        <fullName evidence="4">Sulfurtransferase</fullName>
    </submittedName>
</protein>
<sequence length="273" mass="27810">MIPPVVAPDWLRDHPGAVIADVRWYLDGRSGAAAHAGGHIPGAVWVDVDVDLAAPPSRRGRHPFPAPEDFAAAMSRLGIGDDDAVIAYDDAGGLSAGRLVWMLRLLGVDAALLDGGLGAWGGRLSVDPVSPAPARFTARPWPVGALVAMEEAAAQAADPAAPPVLDARAADRYHGRVEPTDAPAGHIPGALSAPLAGNLDDAGRFLSPAALAGRYAALGVADAAGVTVYCGSGVSACHDLLAMERAGLGRGRLYVGSWSQYAFSGLPVATTAP</sequence>
<dbReference type="InterPro" id="IPR001763">
    <property type="entry name" value="Rhodanese-like_dom"/>
</dbReference>
<evidence type="ECO:0000256" key="1">
    <source>
        <dbReference type="ARBA" id="ARBA00022679"/>
    </source>
</evidence>
<accession>A0ABT4ICH4</accession>
<reference evidence="4" key="1">
    <citation type="submission" date="2022-10" db="EMBL/GenBank/DDBJ databases">
        <title>Genome sequence of Actinomyces israelii ATCC 10048.</title>
        <authorList>
            <person name="Watt R.M."/>
            <person name="Tong W.M."/>
        </authorList>
    </citation>
    <scope>NUCLEOTIDE SEQUENCE</scope>
    <source>
        <strain evidence="4">ATCC 10048</strain>
    </source>
</reference>
<dbReference type="PROSITE" id="PS50206">
    <property type="entry name" value="RHODANESE_3"/>
    <property type="match status" value="2"/>
</dbReference>
<gene>
    <name evidence="4" type="ORF">OHJ16_15530</name>
</gene>
<dbReference type="CDD" id="cd01448">
    <property type="entry name" value="TST_Repeat_1"/>
    <property type="match status" value="1"/>
</dbReference>
<proteinExistence type="predicted"/>
<organism evidence="4 5">
    <name type="scientific">Actinomyces israelii</name>
    <dbReference type="NCBI Taxonomy" id="1659"/>
    <lineage>
        <taxon>Bacteria</taxon>
        <taxon>Bacillati</taxon>
        <taxon>Actinomycetota</taxon>
        <taxon>Actinomycetes</taxon>
        <taxon>Actinomycetales</taxon>
        <taxon>Actinomycetaceae</taxon>
        <taxon>Actinomyces</taxon>
    </lineage>
</organism>